<reference evidence="1 2" key="1">
    <citation type="journal article" date="2015" name="G3 (Bethesda)">
        <title>Insights into Ongoing Evolution of the Hexachlorocyclohexane Catabolic Pathway from Comparative Genomics of Ten Sphingomonadaceae Strains.</title>
        <authorList>
            <person name="Pearce S.L."/>
            <person name="Oakeshott J.G."/>
            <person name="Pandey G."/>
        </authorList>
    </citation>
    <scope>NUCLEOTIDE SEQUENCE [LARGE SCALE GENOMIC DNA]</scope>
    <source>
        <strain evidence="1 2">LL01</strain>
    </source>
</reference>
<evidence type="ECO:0000313" key="2">
    <source>
        <dbReference type="Proteomes" id="UP000052232"/>
    </source>
</evidence>
<proteinExistence type="predicted"/>
<accession>A0A0J7XW58</accession>
<dbReference type="EMBL" id="JACT01000002">
    <property type="protein sequence ID" value="KMS55946.1"/>
    <property type="molecule type" value="Genomic_DNA"/>
</dbReference>
<name>A0A0J7XW58_9SPHN</name>
<evidence type="ECO:0000313" key="1">
    <source>
        <dbReference type="EMBL" id="KMS55946.1"/>
    </source>
</evidence>
<sequence>MALDGPASFRNLVKMTPIERAARALCALDGKTEDTAVEGGLLWHGYMAQALAVIEALHEPSAWMSEAGAELIQNISPDEPFSAHQADAANVWRIMIGAMRKDIP</sequence>
<dbReference type="Proteomes" id="UP000052232">
    <property type="component" value="Unassembled WGS sequence"/>
</dbReference>
<keyword evidence="2" id="KW-1185">Reference proteome</keyword>
<comment type="caution">
    <text evidence="1">The sequence shown here is derived from an EMBL/GenBank/DDBJ whole genome shotgun (WGS) entry which is preliminary data.</text>
</comment>
<dbReference type="RefSeq" id="WP_242495956.1">
    <property type="nucleotide sequence ID" value="NZ_KQ130434.1"/>
</dbReference>
<gene>
    <name evidence="1" type="ORF">V473_13805</name>
</gene>
<organism evidence="1 2">
    <name type="scientific">Sphingobium cupriresistens LL01</name>
    <dbReference type="NCBI Taxonomy" id="1420583"/>
    <lineage>
        <taxon>Bacteria</taxon>
        <taxon>Pseudomonadati</taxon>
        <taxon>Pseudomonadota</taxon>
        <taxon>Alphaproteobacteria</taxon>
        <taxon>Sphingomonadales</taxon>
        <taxon>Sphingomonadaceae</taxon>
        <taxon>Sphingobium</taxon>
    </lineage>
</organism>
<dbReference type="PATRIC" id="fig|1420583.3.peg.2569"/>
<dbReference type="AlphaFoldDB" id="A0A0J7XW58"/>
<protein>
    <submittedName>
        <fullName evidence="1">Uncharacterized protein</fullName>
    </submittedName>
</protein>